<keyword evidence="3" id="KW-1185">Reference proteome</keyword>
<gene>
    <name evidence="2" type="ORF">ACKI1S_16855</name>
</gene>
<feature type="region of interest" description="Disordered" evidence="1">
    <location>
        <begin position="80"/>
        <end position="102"/>
    </location>
</feature>
<comment type="caution">
    <text evidence="2">The sequence shown here is derived from an EMBL/GenBank/DDBJ whole genome shotgun (WGS) entry which is preliminary data.</text>
</comment>
<evidence type="ECO:0000313" key="2">
    <source>
        <dbReference type="EMBL" id="MFM9647805.1"/>
    </source>
</evidence>
<organism evidence="2 3">
    <name type="scientific">Streptomyces galilaeus</name>
    <dbReference type="NCBI Taxonomy" id="33899"/>
    <lineage>
        <taxon>Bacteria</taxon>
        <taxon>Bacillati</taxon>
        <taxon>Actinomycetota</taxon>
        <taxon>Actinomycetes</taxon>
        <taxon>Kitasatosporales</taxon>
        <taxon>Streptomycetaceae</taxon>
        <taxon>Streptomyces</taxon>
    </lineage>
</organism>
<reference evidence="2 3" key="1">
    <citation type="submission" date="2024-12" db="EMBL/GenBank/DDBJ databases">
        <title>Forecasting of Potato common scab and diversities of Pathogenic streptomyces spp. in china.</title>
        <authorList>
            <person name="Handique U."/>
            <person name="Wu J."/>
        </authorList>
    </citation>
    <scope>NUCLEOTIDE SEQUENCE [LARGE SCALE GENOMIC DNA]</scope>
    <source>
        <strain evidence="2 3">ZRIMU1585</strain>
    </source>
</reference>
<dbReference type="EMBL" id="JBJVNE010000007">
    <property type="protein sequence ID" value="MFM9647805.1"/>
    <property type="molecule type" value="Genomic_DNA"/>
</dbReference>
<feature type="compositionally biased region" description="Basic and acidic residues" evidence="1">
    <location>
        <begin position="8"/>
        <end position="20"/>
    </location>
</feature>
<protein>
    <recommendedName>
        <fullName evidence="4">Transposase</fullName>
    </recommendedName>
</protein>
<sequence>MSTIPEPEQARPWRPEDGPKPEVWTWPNADRPSLKVWSAGAWRNARVMARQNWADGSVRYQVEVDLRGDTMVTIRTYQWPQPGLRKGHGSGSEPSMAANERS</sequence>
<evidence type="ECO:0000256" key="1">
    <source>
        <dbReference type="SAM" id="MobiDB-lite"/>
    </source>
</evidence>
<evidence type="ECO:0008006" key="4">
    <source>
        <dbReference type="Google" id="ProtNLM"/>
    </source>
</evidence>
<dbReference type="RefSeq" id="WP_409097656.1">
    <property type="nucleotide sequence ID" value="NZ_JBJVNE010000007.1"/>
</dbReference>
<proteinExistence type="predicted"/>
<feature type="region of interest" description="Disordered" evidence="1">
    <location>
        <begin position="1"/>
        <end position="27"/>
    </location>
</feature>
<evidence type="ECO:0000313" key="3">
    <source>
        <dbReference type="Proteomes" id="UP001631993"/>
    </source>
</evidence>
<name>A0ABW9IJI8_STRGJ</name>
<dbReference type="Proteomes" id="UP001631993">
    <property type="component" value="Unassembled WGS sequence"/>
</dbReference>
<accession>A0ABW9IJI8</accession>